<dbReference type="KEGG" id="ppd:Ppro_0472"/>
<dbReference type="PANTHER" id="PTHR43366">
    <property type="entry name" value="PYRUVATE SYNTHASE SUBUNIT PORC"/>
    <property type="match status" value="1"/>
</dbReference>
<dbReference type="EC" id="1.2.7.1" evidence="3"/>
<dbReference type="GO" id="GO:0019164">
    <property type="term" value="F:pyruvate synthase activity"/>
    <property type="evidence" value="ECO:0007669"/>
    <property type="project" value="UniProtKB-EC"/>
</dbReference>
<dbReference type="HOGENOM" id="CLU_087284_2_0_7"/>
<protein>
    <submittedName>
        <fullName evidence="3">Pyruvate ferredoxin oxidoreductase, gamma subunit</fullName>
        <ecNumber evidence="3">1.2.7.1</ecNumber>
    </submittedName>
</protein>
<dbReference type="NCBIfam" id="TIGR02175">
    <property type="entry name" value="PorC_KorC"/>
    <property type="match status" value="1"/>
</dbReference>
<keyword evidence="1 3" id="KW-0560">Oxidoreductase</keyword>
<dbReference type="Pfam" id="PF01558">
    <property type="entry name" value="POR"/>
    <property type="match status" value="1"/>
</dbReference>
<accession>A1AL84</accession>
<evidence type="ECO:0000256" key="1">
    <source>
        <dbReference type="ARBA" id="ARBA00023002"/>
    </source>
</evidence>
<dbReference type="AlphaFoldDB" id="A1AL84"/>
<keyword evidence="4" id="KW-1185">Reference proteome</keyword>
<dbReference type="InterPro" id="IPR019752">
    <property type="entry name" value="Pyrv/ketoisovalerate_OxRed_cat"/>
</dbReference>
<dbReference type="Proteomes" id="UP000006732">
    <property type="component" value="Chromosome"/>
</dbReference>
<dbReference type="InterPro" id="IPR051626">
    <property type="entry name" value="Oxidoreductase_gamma_subunit"/>
</dbReference>
<dbReference type="RefSeq" id="WP_011734418.1">
    <property type="nucleotide sequence ID" value="NC_008609.1"/>
</dbReference>
<gene>
    <name evidence="3" type="ordered locus">Ppro_0472</name>
</gene>
<dbReference type="OrthoDB" id="5405347at2"/>
<dbReference type="InterPro" id="IPR011894">
    <property type="entry name" value="PorC_KorC"/>
</dbReference>
<dbReference type="STRING" id="338966.Ppro_0472"/>
<name>A1AL84_PELPD</name>
<organism evidence="3 4">
    <name type="scientific">Pelobacter propionicus (strain DSM 2379 / NBRC 103807 / OttBd1)</name>
    <dbReference type="NCBI Taxonomy" id="338966"/>
    <lineage>
        <taxon>Bacteria</taxon>
        <taxon>Pseudomonadati</taxon>
        <taxon>Thermodesulfobacteriota</taxon>
        <taxon>Desulfuromonadia</taxon>
        <taxon>Desulfuromonadales</taxon>
        <taxon>Desulfuromonadaceae</taxon>
        <taxon>Pelobacter</taxon>
    </lineage>
</organism>
<dbReference type="PANTHER" id="PTHR43366:SF1">
    <property type="entry name" value="PYRUVATE SYNTHASE SUBUNIT PORC"/>
    <property type="match status" value="1"/>
</dbReference>
<keyword evidence="3" id="KW-0670">Pyruvate</keyword>
<reference evidence="3 4" key="1">
    <citation type="submission" date="2006-10" db="EMBL/GenBank/DDBJ databases">
        <title>Complete sequence of chromosome of Pelobacter propionicus DSM 2379.</title>
        <authorList>
            <consortium name="US DOE Joint Genome Institute"/>
            <person name="Copeland A."/>
            <person name="Lucas S."/>
            <person name="Lapidus A."/>
            <person name="Barry K."/>
            <person name="Detter J.C."/>
            <person name="Glavina del Rio T."/>
            <person name="Hammon N."/>
            <person name="Israni S."/>
            <person name="Dalin E."/>
            <person name="Tice H."/>
            <person name="Pitluck S."/>
            <person name="Saunders E."/>
            <person name="Brettin T."/>
            <person name="Bruce D."/>
            <person name="Han C."/>
            <person name="Tapia R."/>
            <person name="Schmutz J."/>
            <person name="Larimer F."/>
            <person name="Land M."/>
            <person name="Hauser L."/>
            <person name="Kyrpides N."/>
            <person name="Kim E."/>
            <person name="Lovley D."/>
            <person name="Richardson P."/>
        </authorList>
    </citation>
    <scope>NUCLEOTIDE SEQUENCE [LARGE SCALE GENOMIC DNA]</scope>
    <source>
        <strain evidence="4">DSM 2379 / NBRC 103807 / OttBd1</strain>
    </source>
</reference>
<evidence type="ECO:0000313" key="4">
    <source>
        <dbReference type="Proteomes" id="UP000006732"/>
    </source>
</evidence>
<evidence type="ECO:0000259" key="2">
    <source>
        <dbReference type="Pfam" id="PF01558"/>
    </source>
</evidence>
<evidence type="ECO:0000313" key="3">
    <source>
        <dbReference type="EMBL" id="ABK98104.1"/>
    </source>
</evidence>
<dbReference type="Gene3D" id="3.40.920.10">
    <property type="entry name" value="Pyruvate-ferredoxin oxidoreductase, PFOR, domain III"/>
    <property type="match status" value="1"/>
</dbReference>
<proteinExistence type="predicted"/>
<dbReference type="EMBL" id="CP000482">
    <property type="protein sequence ID" value="ABK98104.1"/>
    <property type="molecule type" value="Genomic_DNA"/>
</dbReference>
<dbReference type="InterPro" id="IPR002869">
    <property type="entry name" value="Pyrv_flavodox_OxRed_cen"/>
</dbReference>
<feature type="domain" description="Pyruvate/ketoisovalerate oxidoreductase catalytic" evidence="2">
    <location>
        <begin position="10"/>
        <end position="179"/>
    </location>
</feature>
<sequence length="188" mass="19020">MHEIRWHGRGGQGAVTSSKILAAAAYRSGFEGVTAAPTFGAERRGAPVTASTRFDHAPIRMYSQVVEPNVVVVLDESLLAVANATAGLRPGGVIIVNTTRSRGELGLPDTIRVVTSDVTGAAESVGLIVGGEPMVNTAILGSIAKATGLITMESIGAAISDAFPPAAAAKNIQAAQIAFDCTAAGGLP</sequence>
<dbReference type="eggNOG" id="COG1014">
    <property type="taxonomic scope" value="Bacteria"/>
</dbReference>
<dbReference type="SUPFAM" id="SSF53323">
    <property type="entry name" value="Pyruvate-ferredoxin oxidoreductase, PFOR, domain III"/>
    <property type="match status" value="1"/>
</dbReference>